<comment type="similarity">
    <text evidence="1">Belongs to the polysaccharide synthase family.</text>
</comment>
<dbReference type="Gene3D" id="3.40.50.720">
    <property type="entry name" value="NAD(P)-binding Rossmann-like Domain"/>
    <property type="match status" value="2"/>
</dbReference>
<evidence type="ECO:0000313" key="4">
    <source>
        <dbReference type="EMBL" id="MBB3185957.1"/>
    </source>
</evidence>
<dbReference type="Pfam" id="PF02719">
    <property type="entry name" value="Polysacc_synt_2"/>
    <property type="match status" value="1"/>
</dbReference>
<feature type="transmembrane region" description="Helical" evidence="2">
    <location>
        <begin position="20"/>
        <end position="41"/>
    </location>
</feature>
<feature type="domain" description="Polysaccharide biosynthesis protein CapD-like" evidence="3">
    <location>
        <begin position="299"/>
        <end position="587"/>
    </location>
</feature>
<dbReference type="AlphaFoldDB" id="A0A7W5H132"/>
<dbReference type="CDD" id="cd05237">
    <property type="entry name" value="UDP_invert_4-6DH_SDR_e"/>
    <property type="match status" value="1"/>
</dbReference>
<accession>A0A7W5H132</accession>
<keyword evidence="2" id="KW-0472">Membrane</keyword>
<dbReference type="RefSeq" id="WP_183411897.1">
    <property type="nucleotide sequence ID" value="NZ_JACHYB010000001.1"/>
</dbReference>
<dbReference type="EMBL" id="JACHYB010000001">
    <property type="protein sequence ID" value="MBB3185957.1"/>
    <property type="molecule type" value="Genomic_DNA"/>
</dbReference>
<evidence type="ECO:0000256" key="2">
    <source>
        <dbReference type="SAM" id="Phobius"/>
    </source>
</evidence>
<feature type="transmembrane region" description="Helical" evidence="2">
    <location>
        <begin position="90"/>
        <end position="109"/>
    </location>
</feature>
<sequence length="645" mass="73779">MNDFKLRISKILISRYTNRWIILCIDLFLSAFAFAFSFWIMQTTYALENSSLPTFYTLFVYLFLCLITYISLKTHHGVIRYSSYHEIGRIITAVFISNLLFYLFLQLIYPHHLSGILFSLLIKISTFTFFSLIIFRYIIFRIYHYITASSHENNRSAGLMFGIDADSVAIAQMLNNNRQSPYKITGFITPDSNACNQRILDLPIFFAKKDSLQSIIHSYKVTSLIFSTQNDLLEEKDRLVQAGILLNLQILLARSPKIWTEEKKDKHSIRPIQIEDLLGRTEIKIDLLDIQHDIKGKNILVTGAAGSIGSEIVRQIAGFEPKTIILFDIAETPLYEIETYLSDHCRDINIIPVIGDVKRNECMEKLFRQYHPEIIYHAAAYKHVPMMERHPSEAILTNVFGTKNVAGCALKYNAEKFVMISTDKAVNPSNVMGASKRIAEIYVQSLAKHIDPKKSTTQFITTRFGNVLGSNGSVIPRFKEQIEAGGPVTVTDKNIIRYFMTIPEACRLVLQASVHGENGEIYLFDMGKPVKIDDLARNMIQLAGFIPGKDIEIVYTGLRPGEKLYEELLNNQEITKPTTHPKIMVAQVAEFRFEEVSQRIEELIALAYEMKTIQVVQKMKDLVPEFLSLNSIYEQLDQKKMVETP</sequence>
<dbReference type="SUPFAM" id="SSF51735">
    <property type="entry name" value="NAD(P)-binding Rossmann-fold domains"/>
    <property type="match status" value="1"/>
</dbReference>
<feature type="transmembrane region" description="Helical" evidence="2">
    <location>
        <begin position="115"/>
        <end position="139"/>
    </location>
</feature>
<dbReference type="InterPro" id="IPR036291">
    <property type="entry name" value="NAD(P)-bd_dom_sf"/>
</dbReference>
<keyword evidence="5" id="KW-1185">Reference proteome</keyword>
<organism evidence="4 5">
    <name type="scientific">Microbacter margulisiae</name>
    <dbReference type="NCBI Taxonomy" id="1350067"/>
    <lineage>
        <taxon>Bacteria</taxon>
        <taxon>Pseudomonadati</taxon>
        <taxon>Bacteroidota</taxon>
        <taxon>Bacteroidia</taxon>
        <taxon>Bacteroidales</taxon>
        <taxon>Porphyromonadaceae</taxon>
        <taxon>Microbacter</taxon>
    </lineage>
</organism>
<keyword evidence="2" id="KW-0812">Transmembrane</keyword>
<dbReference type="InterPro" id="IPR003869">
    <property type="entry name" value="Polysac_CapD-like"/>
</dbReference>
<dbReference type="Proteomes" id="UP000544222">
    <property type="component" value="Unassembled WGS sequence"/>
</dbReference>
<keyword evidence="2" id="KW-1133">Transmembrane helix</keyword>
<dbReference type="InterPro" id="IPR051203">
    <property type="entry name" value="Polysaccharide_Synthase-Rel"/>
</dbReference>
<dbReference type="PANTHER" id="PTHR43318">
    <property type="entry name" value="UDP-N-ACETYLGLUCOSAMINE 4,6-DEHYDRATASE"/>
    <property type="match status" value="1"/>
</dbReference>
<feature type="transmembrane region" description="Helical" evidence="2">
    <location>
        <begin position="53"/>
        <end position="70"/>
    </location>
</feature>
<protein>
    <submittedName>
        <fullName evidence="4">FlaA1/EpsC-like NDP-sugar epimerase</fullName>
    </submittedName>
</protein>
<dbReference type="PANTHER" id="PTHR43318:SF1">
    <property type="entry name" value="POLYSACCHARIDE BIOSYNTHESIS PROTEIN EPSC-RELATED"/>
    <property type="match status" value="1"/>
</dbReference>
<name>A0A7W5H132_9PORP</name>
<reference evidence="4 5" key="1">
    <citation type="submission" date="2020-08" db="EMBL/GenBank/DDBJ databases">
        <title>Genomic Encyclopedia of Type Strains, Phase IV (KMG-IV): sequencing the most valuable type-strain genomes for metagenomic binning, comparative biology and taxonomic classification.</title>
        <authorList>
            <person name="Goeker M."/>
        </authorList>
    </citation>
    <scope>NUCLEOTIDE SEQUENCE [LARGE SCALE GENOMIC DNA]</scope>
    <source>
        <strain evidence="4 5">DSM 27471</strain>
    </source>
</reference>
<evidence type="ECO:0000259" key="3">
    <source>
        <dbReference type="Pfam" id="PF02719"/>
    </source>
</evidence>
<proteinExistence type="inferred from homology"/>
<comment type="caution">
    <text evidence="4">The sequence shown here is derived from an EMBL/GenBank/DDBJ whole genome shotgun (WGS) entry which is preliminary data.</text>
</comment>
<evidence type="ECO:0000313" key="5">
    <source>
        <dbReference type="Proteomes" id="UP000544222"/>
    </source>
</evidence>
<gene>
    <name evidence="4" type="ORF">FHX64_000120</name>
</gene>
<evidence type="ECO:0000256" key="1">
    <source>
        <dbReference type="ARBA" id="ARBA00007430"/>
    </source>
</evidence>